<dbReference type="GO" id="GO:0043546">
    <property type="term" value="F:molybdopterin cofactor binding"/>
    <property type="evidence" value="ECO:0007669"/>
    <property type="project" value="InterPro"/>
</dbReference>
<dbReference type="PANTHER" id="PTHR19372:SF7">
    <property type="entry name" value="SULFITE OXIDASE, MITOCHONDRIAL"/>
    <property type="match status" value="1"/>
</dbReference>
<comment type="caution">
    <text evidence="9">The sequence shown here is derived from an EMBL/GenBank/DDBJ whole genome shotgun (WGS) entry which is preliminary data.</text>
</comment>
<keyword evidence="10" id="KW-1185">Reference proteome</keyword>
<evidence type="ECO:0000256" key="2">
    <source>
        <dbReference type="ARBA" id="ARBA00022505"/>
    </source>
</evidence>
<dbReference type="GO" id="GO:0008482">
    <property type="term" value="F:sulfite oxidase activity"/>
    <property type="evidence" value="ECO:0007669"/>
    <property type="project" value="TreeGrafter"/>
</dbReference>
<evidence type="ECO:0000256" key="6">
    <source>
        <dbReference type="ARBA" id="ARBA00023004"/>
    </source>
</evidence>
<evidence type="ECO:0000256" key="3">
    <source>
        <dbReference type="ARBA" id="ARBA00022617"/>
    </source>
</evidence>
<keyword evidence="3" id="KW-0349">Heme</keyword>
<dbReference type="InterPro" id="IPR022407">
    <property type="entry name" value="OxRdtase_Mopterin_BS"/>
</dbReference>
<dbReference type="SUPFAM" id="SSF56524">
    <property type="entry name" value="Oxidoreductase molybdopterin-binding domain"/>
    <property type="match status" value="1"/>
</dbReference>
<dbReference type="Gene3D" id="2.60.40.650">
    <property type="match status" value="1"/>
</dbReference>
<dbReference type="PRINTS" id="PR00407">
    <property type="entry name" value="EUMOPTERIN"/>
</dbReference>
<dbReference type="InterPro" id="IPR014756">
    <property type="entry name" value="Ig_E-set"/>
</dbReference>
<dbReference type="InterPro" id="IPR000572">
    <property type="entry name" value="OxRdtase_Mopterin-bd_dom"/>
</dbReference>
<dbReference type="GO" id="GO:0006790">
    <property type="term" value="P:sulfur compound metabolic process"/>
    <property type="evidence" value="ECO:0007669"/>
    <property type="project" value="TreeGrafter"/>
</dbReference>
<sequence>MLSMFQTKPDLIVHSKDPLNAEPPLAHLRENFITPQKFFYVRSHGNIPKLDPARHRLSVTGMVTTPLDLSMDELRTRFSKRQVTAVLQCAGNRRADMQQVKPVSGDPWAPGAIGNAEWGGVAFADVLRAAGADETRTLHVAFAALDDIDIEGEQFRFGASLPMAKALSSDVLLAFEMNGDALLPEHGFPLRVITPGYAGVRSPKWLASISVQDMPSDNHIQQRDYRLVPPHITKDTVDWSKGMTINDMPLNSAICEPAAHATLKAGKTMARGYAIATERRVVRVDVSINDGRNWSQAELEPDSDAPWSWVFWQAELDLPAGEHELAVRAWDSAGQTQPVRPDDTWNFKGYLSAAWHRVPVTVS</sequence>
<reference evidence="9 10" key="1">
    <citation type="submission" date="2017-01" db="EMBL/GenBank/DDBJ databases">
        <authorList>
            <person name="Varghese N."/>
            <person name="Submissions S."/>
        </authorList>
    </citation>
    <scope>NUCLEOTIDE SEQUENCE [LARGE SCALE GENOMIC DNA]</scope>
    <source>
        <strain evidence="9 10">ATCC 35905</strain>
    </source>
</reference>
<dbReference type="InterPro" id="IPR005066">
    <property type="entry name" value="MoCF_OxRdtse_dimer"/>
</dbReference>
<evidence type="ECO:0000256" key="1">
    <source>
        <dbReference type="ARBA" id="ARBA00001924"/>
    </source>
</evidence>
<dbReference type="PROSITE" id="PS00559">
    <property type="entry name" value="MOLYBDOPTERIN_EUK"/>
    <property type="match status" value="1"/>
</dbReference>
<evidence type="ECO:0000313" key="9">
    <source>
        <dbReference type="EMBL" id="SIR55305.1"/>
    </source>
</evidence>
<dbReference type="GO" id="GO:0030151">
    <property type="term" value="F:molybdenum ion binding"/>
    <property type="evidence" value="ECO:0007669"/>
    <property type="project" value="InterPro"/>
</dbReference>
<evidence type="ECO:0000259" key="7">
    <source>
        <dbReference type="Pfam" id="PF00174"/>
    </source>
</evidence>
<dbReference type="OrthoDB" id="9778777at2"/>
<dbReference type="Gene3D" id="3.90.420.10">
    <property type="entry name" value="Oxidoreductase, molybdopterin-binding domain"/>
    <property type="match status" value="1"/>
</dbReference>
<dbReference type="AlphaFoldDB" id="A0A8G2CP40"/>
<keyword evidence="5" id="KW-0560">Oxidoreductase</keyword>
<dbReference type="FunFam" id="3.90.420.10:FF:000002">
    <property type="entry name" value="sulfite oxidase, mitochondrial"/>
    <property type="match status" value="1"/>
</dbReference>
<protein>
    <submittedName>
        <fullName evidence="9">Sulfite oxidase</fullName>
    </submittedName>
</protein>
<dbReference type="InterPro" id="IPR036374">
    <property type="entry name" value="OxRdtase_Mopterin-bd_sf"/>
</dbReference>
<evidence type="ECO:0000256" key="5">
    <source>
        <dbReference type="ARBA" id="ARBA00023002"/>
    </source>
</evidence>
<accession>A0A8G2CP40</accession>
<dbReference type="EMBL" id="FTNE01000053">
    <property type="protein sequence ID" value="SIR55305.1"/>
    <property type="molecule type" value="Genomic_DNA"/>
</dbReference>
<evidence type="ECO:0000256" key="4">
    <source>
        <dbReference type="ARBA" id="ARBA00022723"/>
    </source>
</evidence>
<keyword evidence="4" id="KW-0479">Metal-binding</keyword>
<dbReference type="GO" id="GO:0020037">
    <property type="term" value="F:heme binding"/>
    <property type="evidence" value="ECO:0007669"/>
    <property type="project" value="TreeGrafter"/>
</dbReference>
<dbReference type="Pfam" id="PF00174">
    <property type="entry name" value="Oxidored_molyb"/>
    <property type="match status" value="1"/>
</dbReference>
<evidence type="ECO:0000259" key="8">
    <source>
        <dbReference type="Pfam" id="PF03404"/>
    </source>
</evidence>
<comment type="cofactor">
    <cofactor evidence="1">
        <name>Mo-molybdopterin</name>
        <dbReference type="ChEBI" id="CHEBI:71302"/>
    </cofactor>
</comment>
<keyword evidence="2" id="KW-0500">Molybdenum</keyword>
<dbReference type="InterPro" id="IPR008335">
    <property type="entry name" value="Mopterin_OxRdtase_euk"/>
</dbReference>
<dbReference type="SUPFAM" id="SSF81296">
    <property type="entry name" value="E set domains"/>
    <property type="match status" value="1"/>
</dbReference>
<proteinExistence type="predicted"/>
<gene>
    <name evidence="9" type="ORF">SAMN05421828_1531</name>
</gene>
<feature type="domain" description="Moybdenum cofactor oxidoreductase dimerisation" evidence="8">
    <location>
        <begin position="244"/>
        <end position="362"/>
    </location>
</feature>
<keyword evidence="6" id="KW-0408">Iron</keyword>
<organism evidence="9 10">
    <name type="scientific">Acidiphilium rubrum</name>
    <dbReference type="NCBI Taxonomy" id="526"/>
    <lineage>
        <taxon>Bacteria</taxon>
        <taxon>Pseudomonadati</taxon>
        <taxon>Pseudomonadota</taxon>
        <taxon>Alphaproteobacteria</taxon>
        <taxon>Acetobacterales</taxon>
        <taxon>Acidocellaceae</taxon>
        <taxon>Acidiphilium</taxon>
    </lineage>
</organism>
<dbReference type="RefSeq" id="WP_029314136.1">
    <property type="nucleotide sequence ID" value="NZ_FTNE01000053.1"/>
</dbReference>
<dbReference type="PANTHER" id="PTHR19372">
    <property type="entry name" value="SULFITE REDUCTASE"/>
    <property type="match status" value="1"/>
</dbReference>
<feature type="domain" description="Oxidoreductase molybdopterin-binding" evidence="7">
    <location>
        <begin position="44"/>
        <end position="219"/>
    </location>
</feature>
<evidence type="ECO:0000313" key="10">
    <source>
        <dbReference type="Proteomes" id="UP000186308"/>
    </source>
</evidence>
<dbReference type="Pfam" id="PF03404">
    <property type="entry name" value="Mo-co_dimer"/>
    <property type="match status" value="1"/>
</dbReference>
<dbReference type="Proteomes" id="UP000186308">
    <property type="component" value="Unassembled WGS sequence"/>
</dbReference>
<name>A0A8G2CP40_ACIRU</name>